<dbReference type="Gene3D" id="3.30.200.20">
    <property type="entry name" value="Phosphorylase Kinase, domain 1"/>
    <property type="match status" value="1"/>
</dbReference>
<evidence type="ECO:0000256" key="1">
    <source>
        <dbReference type="ARBA" id="ARBA00038211"/>
    </source>
</evidence>
<dbReference type="Pfam" id="PF04428">
    <property type="entry name" value="Choline_kin_N"/>
    <property type="match status" value="1"/>
</dbReference>
<sequence>MAAPGEQPQPTEAPRRSLTPVPSRHSIVDGNMSPRTTTPKVVSIAEPETFDLDKTAKQFRASVSGRRLSGRPSLERLSSAKSQSLIGNPSISSLLSDDSDPNASQHGGHTHESLLRQVRAWMHHEKTRRVARKAKRKARKDAPVNTDPKEHTHGEIDQSFTLRERRESDSSEGSVALEQLANILEKTMSLKSTEGSIKKRRPSHGQKLSSIMKRHSTVSSDTDYFEGGDLFVPSCDAILDNSKTMAYGAGGPESEGADPTAKLSRKSRKEKEAWSTFKYEILRLVHTLKLKGWRRVSLEQSNEIEVQRLSGALTNAVYVVSPPKHVSSEGEQGNAVPAPKNPSPKLLLRIYGPQVEHLIDREGELQILQRLARKRIGPRMLGTFTNGRFEEFFNANPLSPNELRMPDTSKQIAKRMRELHEGIELLQKEREGGPFVWLNWDKWVHRCEKIVTWLDQQIIDGNQGSVQSPADEWKNRGLVCGVQWSAFRKTVEKYRLWLEEQYGGIQRVNERLVFAHNDTQYGNILRLMPAGESPLLLPANEHKQLIVIDFEYANANLPGLEFANHFTEWCYNYHDDVSYRCNTAFYPTPEAQHRFIHAYLTHNPTYKARGGSASNPPTPYLSPLPTSGSTTALAATAAPSNISAFMLDSRAPPSEKNYFQEQEAQAERETTEEAHRLMAETKLWRLANSAQWVAWGIVQAHVPGIPDFHFDDSDDGEQGGEASGMGEHAQQLESATKEIRDVAGADKKSEAGSSEAGADVHGKQDSPAQEEEEKEFDYLGYAQERALFFWGDAIRMGIIKAEDLPESVRQKVKIVDY</sequence>
<dbReference type="Pfam" id="PF01633">
    <property type="entry name" value="Choline_kinase"/>
    <property type="match status" value="1"/>
</dbReference>
<feature type="region of interest" description="Disordered" evidence="2">
    <location>
        <begin position="1"/>
        <end position="42"/>
    </location>
</feature>
<dbReference type="CDD" id="cd05157">
    <property type="entry name" value="ETNK_euk"/>
    <property type="match status" value="1"/>
</dbReference>
<dbReference type="InterPro" id="IPR011009">
    <property type="entry name" value="Kinase-like_dom_sf"/>
</dbReference>
<protein>
    <submittedName>
        <fullName evidence="4">Kinase-like domain-containing protein</fullName>
    </submittedName>
</protein>
<keyword evidence="4" id="KW-0808">Transferase</keyword>
<dbReference type="GO" id="GO:0006646">
    <property type="term" value="P:phosphatidylethanolamine biosynthetic process"/>
    <property type="evidence" value="ECO:0007669"/>
    <property type="project" value="TreeGrafter"/>
</dbReference>
<evidence type="ECO:0000256" key="2">
    <source>
        <dbReference type="SAM" id="MobiDB-lite"/>
    </source>
</evidence>
<feature type="compositionally biased region" description="Basic residues" evidence="2">
    <location>
        <begin position="125"/>
        <end position="139"/>
    </location>
</feature>
<accession>A0A7C8MII8</accession>
<name>A0A7C8MII8_9PLEO</name>
<reference evidence="4 5" key="1">
    <citation type="submission" date="2020-01" db="EMBL/GenBank/DDBJ databases">
        <authorList>
            <consortium name="DOE Joint Genome Institute"/>
            <person name="Haridas S."/>
            <person name="Albert R."/>
            <person name="Binder M."/>
            <person name="Bloem J."/>
            <person name="Labutti K."/>
            <person name="Salamov A."/>
            <person name="Andreopoulos B."/>
            <person name="Baker S.E."/>
            <person name="Barry K."/>
            <person name="Bills G."/>
            <person name="Bluhm B.H."/>
            <person name="Cannon C."/>
            <person name="Castanera R."/>
            <person name="Culley D.E."/>
            <person name="Daum C."/>
            <person name="Ezra D."/>
            <person name="Gonzalez J.B."/>
            <person name="Henrissat B."/>
            <person name="Kuo A."/>
            <person name="Liang C."/>
            <person name="Lipzen A."/>
            <person name="Lutzoni F."/>
            <person name="Magnuson J."/>
            <person name="Mondo S."/>
            <person name="Nolan M."/>
            <person name="Ohm R."/>
            <person name="Pangilinan J."/>
            <person name="Park H.-J.H."/>
            <person name="Ramirez L."/>
            <person name="Alfaro M."/>
            <person name="Sun H."/>
            <person name="Tritt A."/>
            <person name="Yoshinaga Y."/>
            <person name="Zwiers L.-H.L."/>
            <person name="Turgeon B.G."/>
            <person name="Goodwin S.B."/>
            <person name="Spatafora J.W."/>
            <person name="Crous P.W."/>
            <person name="Grigoriev I.V."/>
        </authorList>
    </citation>
    <scope>NUCLEOTIDE SEQUENCE [LARGE SCALE GENOMIC DNA]</scope>
    <source>
        <strain evidence="4 5">CBS 611.86</strain>
    </source>
</reference>
<dbReference type="PANTHER" id="PTHR22603:SF93">
    <property type="entry name" value="RE24176P"/>
    <property type="match status" value="1"/>
</dbReference>
<dbReference type="GO" id="GO:0005737">
    <property type="term" value="C:cytoplasm"/>
    <property type="evidence" value="ECO:0007669"/>
    <property type="project" value="TreeGrafter"/>
</dbReference>
<feature type="region of interest" description="Disordered" evidence="2">
    <location>
        <begin position="125"/>
        <end position="173"/>
    </location>
</feature>
<feature type="compositionally biased region" description="Basic and acidic residues" evidence="2">
    <location>
        <begin position="735"/>
        <end position="750"/>
    </location>
</feature>
<dbReference type="PANTHER" id="PTHR22603">
    <property type="entry name" value="CHOLINE/ETHANOALAMINE KINASE"/>
    <property type="match status" value="1"/>
</dbReference>
<dbReference type="Proteomes" id="UP000481861">
    <property type="component" value="Unassembled WGS sequence"/>
</dbReference>
<dbReference type="AlphaFoldDB" id="A0A7C8MII8"/>
<dbReference type="GO" id="GO:0004103">
    <property type="term" value="F:choline kinase activity"/>
    <property type="evidence" value="ECO:0007669"/>
    <property type="project" value="TreeGrafter"/>
</dbReference>
<gene>
    <name evidence="4" type="ORF">BDV95DRAFT_565605</name>
</gene>
<feature type="domain" description="Choline kinase N-terminal" evidence="3">
    <location>
        <begin position="228"/>
        <end position="302"/>
    </location>
</feature>
<keyword evidence="5" id="KW-1185">Reference proteome</keyword>
<dbReference type="Gene3D" id="3.90.1200.10">
    <property type="match status" value="1"/>
</dbReference>
<dbReference type="OrthoDB" id="10267235at2759"/>
<dbReference type="SUPFAM" id="SSF56112">
    <property type="entry name" value="Protein kinase-like (PK-like)"/>
    <property type="match status" value="1"/>
</dbReference>
<dbReference type="EMBL" id="JAADJZ010000006">
    <property type="protein sequence ID" value="KAF2874182.1"/>
    <property type="molecule type" value="Genomic_DNA"/>
</dbReference>
<keyword evidence="4" id="KW-0418">Kinase</keyword>
<comment type="similarity">
    <text evidence="1">Belongs to the choline/ethanolamine kinase family.</text>
</comment>
<evidence type="ECO:0000313" key="5">
    <source>
        <dbReference type="Proteomes" id="UP000481861"/>
    </source>
</evidence>
<feature type="compositionally biased region" description="Basic and acidic residues" evidence="2">
    <location>
        <begin position="147"/>
        <end position="169"/>
    </location>
</feature>
<evidence type="ECO:0000313" key="4">
    <source>
        <dbReference type="EMBL" id="KAF2874182.1"/>
    </source>
</evidence>
<evidence type="ECO:0000259" key="3">
    <source>
        <dbReference type="Pfam" id="PF04428"/>
    </source>
</evidence>
<dbReference type="GO" id="GO:0004305">
    <property type="term" value="F:ethanolamine kinase activity"/>
    <property type="evidence" value="ECO:0007669"/>
    <property type="project" value="TreeGrafter"/>
</dbReference>
<dbReference type="InterPro" id="IPR007521">
    <property type="entry name" value="Choline_kin_N"/>
</dbReference>
<proteinExistence type="inferred from homology"/>
<feature type="region of interest" description="Disordered" evidence="2">
    <location>
        <begin position="61"/>
        <end position="110"/>
    </location>
</feature>
<organism evidence="4 5">
    <name type="scientific">Massariosphaeria phaeospora</name>
    <dbReference type="NCBI Taxonomy" id="100035"/>
    <lineage>
        <taxon>Eukaryota</taxon>
        <taxon>Fungi</taxon>
        <taxon>Dikarya</taxon>
        <taxon>Ascomycota</taxon>
        <taxon>Pezizomycotina</taxon>
        <taxon>Dothideomycetes</taxon>
        <taxon>Pleosporomycetidae</taxon>
        <taxon>Pleosporales</taxon>
        <taxon>Pleosporales incertae sedis</taxon>
        <taxon>Massariosphaeria</taxon>
    </lineage>
</organism>
<feature type="compositionally biased region" description="Polar residues" evidence="2">
    <location>
        <begin position="79"/>
        <end position="89"/>
    </location>
</feature>
<feature type="region of interest" description="Disordered" evidence="2">
    <location>
        <begin position="708"/>
        <end position="775"/>
    </location>
</feature>
<comment type="caution">
    <text evidence="4">The sequence shown here is derived from an EMBL/GenBank/DDBJ whole genome shotgun (WGS) entry which is preliminary data.</text>
</comment>
<feature type="region of interest" description="Disordered" evidence="2">
    <location>
        <begin position="193"/>
        <end position="214"/>
    </location>
</feature>